<dbReference type="Proteomes" id="UP000291822">
    <property type="component" value="Unassembled WGS sequence"/>
</dbReference>
<evidence type="ECO:0000313" key="4">
    <source>
        <dbReference type="Proteomes" id="UP000291822"/>
    </source>
</evidence>
<organism evidence="3 4">
    <name type="scientific">Dyella soli</name>
    <dbReference type="NCBI Taxonomy" id="522319"/>
    <lineage>
        <taxon>Bacteria</taxon>
        <taxon>Pseudomonadati</taxon>
        <taxon>Pseudomonadota</taxon>
        <taxon>Gammaproteobacteria</taxon>
        <taxon>Lysobacterales</taxon>
        <taxon>Rhodanobacteraceae</taxon>
        <taxon>Dyella</taxon>
    </lineage>
</organism>
<dbReference type="Gene3D" id="2.40.160.100">
    <property type="match status" value="1"/>
</dbReference>
<dbReference type="RefSeq" id="WP_131150247.1">
    <property type="nucleotide sequence ID" value="NZ_SJTG01000001.1"/>
</dbReference>
<keyword evidence="4" id="KW-1185">Reference proteome</keyword>
<dbReference type="InterPro" id="IPR053728">
    <property type="entry name" value="Alginate_Permeability_Chnl"/>
</dbReference>
<name>A0A4R0YWN9_9GAMM</name>
<feature type="domain" description="Alginate export" evidence="2">
    <location>
        <begin position="55"/>
        <end position="452"/>
    </location>
</feature>
<evidence type="ECO:0000259" key="2">
    <source>
        <dbReference type="Pfam" id="PF13372"/>
    </source>
</evidence>
<keyword evidence="1" id="KW-0732">Signal</keyword>
<dbReference type="AlphaFoldDB" id="A0A4R0YWN9"/>
<reference evidence="3 4" key="1">
    <citation type="submission" date="2019-02" db="EMBL/GenBank/DDBJ databases">
        <title>Dyella amyloliquefaciens sp. nov., isolated from forest soil.</title>
        <authorList>
            <person name="Gao Z.-H."/>
            <person name="Qiu L.-H."/>
        </authorList>
    </citation>
    <scope>NUCLEOTIDE SEQUENCE [LARGE SCALE GENOMIC DNA]</scope>
    <source>
        <strain evidence="3 4">KACC 12747</strain>
    </source>
</reference>
<accession>A0A4R0YWN9</accession>
<proteinExistence type="predicted"/>
<evidence type="ECO:0000313" key="3">
    <source>
        <dbReference type="EMBL" id="TCI12971.1"/>
    </source>
</evidence>
<protein>
    <recommendedName>
        <fullName evidence="2">Alginate export domain-containing protein</fullName>
    </recommendedName>
</protein>
<dbReference type="Pfam" id="PF13372">
    <property type="entry name" value="Alginate_exp"/>
    <property type="match status" value="1"/>
</dbReference>
<dbReference type="InterPro" id="IPR025388">
    <property type="entry name" value="Alginate_export_dom"/>
</dbReference>
<sequence length="466" mass="51791">MSKLSITGCGVLMALVAAPATAVETDYALKTDIAVVDQTPGDFGRQDKNHSVQAYLDATPWMRFQFNQHWSGFLRVRLFAPTGIVQTNANDNNNVGPTNQAFLGLKEAWVDYAGFRYPGESIRLGRQRVRQDDAMYIDQDVDSARWIFKTTLVQSELGVGREFGTYRTDDVGLPPDQKHRLYVFGTLGGEWKAYQRIGVRMMYVHDDYNVPQPGQVTNVGTKLSAGNLLWVGAFLHNHYYDGADAPPFAYNASINWLSGNQRTALVDPLTRAVTDVTDRRVSHAWAADVAVRYRLPVEKFPLQLGAAYVYSSGGHGNDLSSQYSQTGLQSNYSRFTGTDSLTQRFTDAYRADLGNLKVATAFASMNMGQWNTSFIYNHFDRVHGDAPVYAENISALPVNTTGSLGQGYDLVVTRFFGKKIAHTDLLSSDEPASSVRFRGSVFKPGSAYGPNARNEYRVSLELVLWM</sequence>
<comment type="caution">
    <text evidence="3">The sequence shown here is derived from an EMBL/GenBank/DDBJ whole genome shotgun (WGS) entry which is preliminary data.</text>
</comment>
<feature type="signal peptide" evidence="1">
    <location>
        <begin position="1"/>
        <end position="22"/>
    </location>
</feature>
<evidence type="ECO:0000256" key="1">
    <source>
        <dbReference type="SAM" id="SignalP"/>
    </source>
</evidence>
<feature type="chain" id="PRO_5020482771" description="Alginate export domain-containing protein" evidence="1">
    <location>
        <begin position="23"/>
        <end position="466"/>
    </location>
</feature>
<dbReference type="EMBL" id="SJTG01000001">
    <property type="protein sequence ID" value="TCI12971.1"/>
    <property type="molecule type" value="Genomic_DNA"/>
</dbReference>
<gene>
    <name evidence="3" type="ORF">EZM97_06565</name>
</gene>